<name>A0ABT9XD25_9BACL</name>
<keyword evidence="3" id="KW-1185">Reference proteome</keyword>
<dbReference type="Pfam" id="PF00753">
    <property type="entry name" value="Lactamase_B"/>
    <property type="match status" value="1"/>
</dbReference>
<gene>
    <name evidence="2" type="ORF">J2S03_000004</name>
</gene>
<organism evidence="2 3">
    <name type="scientific">Alicyclobacillus cycloheptanicus</name>
    <dbReference type="NCBI Taxonomy" id="1457"/>
    <lineage>
        <taxon>Bacteria</taxon>
        <taxon>Bacillati</taxon>
        <taxon>Bacillota</taxon>
        <taxon>Bacilli</taxon>
        <taxon>Bacillales</taxon>
        <taxon>Alicyclobacillaceae</taxon>
        <taxon>Alicyclobacillus</taxon>
    </lineage>
</organism>
<evidence type="ECO:0000259" key="1">
    <source>
        <dbReference type="SMART" id="SM00849"/>
    </source>
</evidence>
<feature type="domain" description="Metallo-beta-lactamase" evidence="1">
    <location>
        <begin position="27"/>
        <end position="195"/>
    </location>
</feature>
<dbReference type="EMBL" id="JAUSTP010000001">
    <property type="protein sequence ID" value="MDQ0188200.1"/>
    <property type="molecule type" value="Genomic_DNA"/>
</dbReference>
<dbReference type="SMART" id="SM00849">
    <property type="entry name" value="Lactamase_B"/>
    <property type="match status" value="1"/>
</dbReference>
<dbReference type="Proteomes" id="UP001232973">
    <property type="component" value="Unassembled WGS sequence"/>
</dbReference>
<sequence>MQISSESLSEHVVRVTIPTPTLPPAFSTNTYLVHHSGEAILVDMGSREPTLVDGVLTLLEQHHIHTVKGVVATHYHRDHTDGLVPLAQAAASVPFIHPVDLAGARRTLDAEAEALREMPAAFQVGTLSVRVEHRPGHTHGHIHLLIPDDGVILVGDHLAGEGSVWIGPPDGHMQDYYTALAAIRDSGFEIAGPGHGPALRDAAAAAGALLARRQSREDAIAALARGTWLSLDELYQHIYGANVHPGAAGVAKRTLRAHVQHMLDTSRLQRQYVPGRGFVYRS</sequence>
<dbReference type="PANTHER" id="PTHR23131:SF0">
    <property type="entry name" value="ENDORIBONUCLEASE LACTB2"/>
    <property type="match status" value="1"/>
</dbReference>
<dbReference type="PANTHER" id="PTHR23131">
    <property type="entry name" value="ENDORIBONUCLEASE LACTB2"/>
    <property type="match status" value="1"/>
</dbReference>
<protein>
    <submittedName>
        <fullName evidence="2">Glyoxylase-like metal-dependent hydrolase (Beta-lactamase superfamily II)</fullName>
    </submittedName>
</protein>
<dbReference type="InterPro" id="IPR001279">
    <property type="entry name" value="Metallo-B-lactamas"/>
</dbReference>
<dbReference type="InterPro" id="IPR050662">
    <property type="entry name" value="Sec-metab_biosynth-thioest"/>
</dbReference>
<evidence type="ECO:0000313" key="2">
    <source>
        <dbReference type="EMBL" id="MDQ0188200.1"/>
    </source>
</evidence>
<dbReference type="RefSeq" id="WP_274455622.1">
    <property type="nucleotide sequence ID" value="NZ_CP067097.1"/>
</dbReference>
<evidence type="ECO:0000313" key="3">
    <source>
        <dbReference type="Proteomes" id="UP001232973"/>
    </source>
</evidence>
<accession>A0ABT9XD25</accession>
<dbReference type="InterPro" id="IPR036866">
    <property type="entry name" value="RibonucZ/Hydroxyglut_hydro"/>
</dbReference>
<dbReference type="Gene3D" id="3.60.15.10">
    <property type="entry name" value="Ribonuclease Z/Hydroxyacylglutathione hydrolase-like"/>
    <property type="match status" value="1"/>
</dbReference>
<reference evidence="2 3" key="1">
    <citation type="submission" date="2023-07" db="EMBL/GenBank/DDBJ databases">
        <title>Genomic Encyclopedia of Type Strains, Phase IV (KMG-IV): sequencing the most valuable type-strain genomes for metagenomic binning, comparative biology and taxonomic classification.</title>
        <authorList>
            <person name="Goeker M."/>
        </authorList>
    </citation>
    <scope>NUCLEOTIDE SEQUENCE [LARGE SCALE GENOMIC DNA]</scope>
    <source>
        <strain evidence="2 3">DSM 4006</strain>
    </source>
</reference>
<comment type="caution">
    <text evidence="2">The sequence shown here is derived from an EMBL/GenBank/DDBJ whole genome shotgun (WGS) entry which is preliminary data.</text>
</comment>
<dbReference type="SUPFAM" id="SSF56281">
    <property type="entry name" value="Metallo-hydrolase/oxidoreductase"/>
    <property type="match status" value="1"/>
</dbReference>
<proteinExistence type="predicted"/>